<dbReference type="AlphaFoldDB" id="A0A1H4IRB6"/>
<dbReference type="Gene3D" id="3.40.50.300">
    <property type="entry name" value="P-loop containing nucleotide triphosphate hydrolases"/>
    <property type="match status" value="1"/>
</dbReference>
<dbReference type="GO" id="GO:0022857">
    <property type="term" value="F:transmembrane transporter activity"/>
    <property type="evidence" value="ECO:0007669"/>
    <property type="project" value="UniProtKB-ARBA"/>
</dbReference>
<dbReference type="GO" id="GO:0016887">
    <property type="term" value="F:ATP hydrolysis activity"/>
    <property type="evidence" value="ECO:0007669"/>
    <property type="project" value="InterPro"/>
</dbReference>
<dbReference type="InterPro" id="IPR027417">
    <property type="entry name" value="P-loop_NTPase"/>
</dbReference>
<name>A0A1H4IRB6_9MICO</name>
<dbReference type="InterPro" id="IPR017911">
    <property type="entry name" value="MacB-like_ATP-bd"/>
</dbReference>
<keyword evidence="1" id="KW-0813">Transport</keyword>
<evidence type="ECO:0000313" key="6">
    <source>
        <dbReference type="Proteomes" id="UP000183750"/>
    </source>
</evidence>
<keyword evidence="3 5" id="KW-0067">ATP-binding</keyword>
<evidence type="ECO:0000313" key="5">
    <source>
        <dbReference type="EMBL" id="SEB36523.1"/>
    </source>
</evidence>
<dbReference type="CDD" id="cd03255">
    <property type="entry name" value="ABC_MJ0796_LolCDE_FtsE"/>
    <property type="match status" value="1"/>
</dbReference>
<protein>
    <submittedName>
        <fullName evidence="5">Putative ABC transport system ATP-binding protein</fullName>
    </submittedName>
</protein>
<dbReference type="Pfam" id="PF00005">
    <property type="entry name" value="ABC_tran"/>
    <property type="match status" value="1"/>
</dbReference>
<dbReference type="PROSITE" id="PS00211">
    <property type="entry name" value="ABC_TRANSPORTER_1"/>
    <property type="match status" value="1"/>
</dbReference>
<dbReference type="PANTHER" id="PTHR24220:SF685">
    <property type="entry name" value="ABC TRANSPORTER RELATED"/>
    <property type="match status" value="1"/>
</dbReference>
<dbReference type="InterPro" id="IPR015854">
    <property type="entry name" value="ABC_transpr_LolD-like"/>
</dbReference>
<dbReference type="SUPFAM" id="SSF52540">
    <property type="entry name" value="P-loop containing nucleoside triphosphate hydrolases"/>
    <property type="match status" value="1"/>
</dbReference>
<dbReference type="PROSITE" id="PS50893">
    <property type="entry name" value="ABC_TRANSPORTER_2"/>
    <property type="match status" value="1"/>
</dbReference>
<proteinExistence type="predicted"/>
<evidence type="ECO:0000256" key="2">
    <source>
        <dbReference type="ARBA" id="ARBA00022741"/>
    </source>
</evidence>
<accession>A0A1H4IRB6</accession>
<dbReference type="PANTHER" id="PTHR24220">
    <property type="entry name" value="IMPORT ATP-BINDING PROTEIN"/>
    <property type="match status" value="1"/>
</dbReference>
<dbReference type="OrthoDB" id="9802264at2"/>
<evidence type="ECO:0000256" key="1">
    <source>
        <dbReference type="ARBA" id="ARBA00022448"/>
    </source>
</evidence>
<dbReference type="InterPro" id="IPR017871">
    <property type="entry name" value="ABC_transporter-like_CS"/>
</dbReference>
<dbReference type="GO" id="GO:0098796">
    <property type="term" value="C:membrane protein complex"/>
    <property type="evidence" value="ECO:0007669"/>
    <property type="project" value="UniProtKB-ARBA"/>
</dbReference>
<dbReference type="GO" id="GO:0005886">
    <property type="term" value="C:plasma membrane"/>
    <property type="evidence" value="ECO:0007669"/>
    <property type="project" value="TreeGrafter"/>
</dbReference>
<dbReference type="SMART" id="SM00382">
    <property type="entry name" value="AAA"/>
    <property type="match status" value="1"/>
</dbReference>
<dbReference type="InterPro" id="IPR003439">
    <property type="entry name" value="ABC_transporter-like_ATP-bd"/>
</dbReference>
<keyword evidence="2" id="KW-0547">Nucleotide-binding</keyword>
<organism evidence="5 6">
    <name type="scientific">Microbacterium hydrocarbonoxydans</name>
    <dbReference type="NCBI Taxonomy" id="273678"/>
    <lineage>
        <taxon>Bacteria</taxon>
        <taxon>Bacillati</taxon>
        <taxon>Actinomycetota</taxon>
        <taxon>Actinomycetes</taxon>
        <taxon>Micrococcales</taxon>
        <taxon>Microbacteriaceae</taxon>
        <taxon>Microbacterium</taxon>
    </lineage>
</organism>
<dbReference type="InterPro" id="IPR003593">
    <property type="entry name" value="AAA+_ATPase"/>
</dbReference>
<dbReference type="Proteomes" id="UP000183750">
    <property type="component" value="Unassembled WGS sequence"/>
</dbReference>
<feature type="domain" description="ABC transporter" evidence="4">
    <location>
        <begin position="18"/>
        <end position="255"/>
    </location>
</feature>
<evidence type="ECO:0000259" key="4">
    <source>
        <dbReference type="PROSITE" id="PS50893"/>
    </source>
</evidence>
<keyword evidence="6" id="KW-1185">Reference proteome</keyword>
<reference evidence="6" key="1">
    <citation type="submission" date="2016-10" db="EMBL/GenBank/DDBJ databases">
        <authorList>
            <person name="Varghese N."/>
            <person name="Submissions S."/>
        </authorList>
    </citation>
    <scope>NUCLEOTIDE SEQUENCE [LARGE SCALE GENOMIC DNA]</scope>
    <source>
        <strain evidence="6">DSM 16089</strain>
    </source>
</reference>
<dbReference type="EMBL" id="FNSQ01000005">
    <property type="protein sequence ID" value="SEB36523.1"/>
    <property type="molecule type" value="Genomic_DNA"/>
</dbReference>
<evidence type="ECO:0000256" key="3">
    <source>
        <dbReference type="ARBA" id="ARBA00022840"/>
    </source>
</evidence>
<gene>
    <name evidence="5" type="ORF">SAMN04489807_0182</name>
</gene>
<dbReference type="FunFam" id="3.40.50.300:FF:000032">
    <property type="entry name" value="Export ABC transporter ATP-binding protein"/>
    <property type="match status" value="1"/>
</dbReference>
<sequence length="255" mass="26930">MTSTPLLPAVDARPVEALRLQSVVKTYGSGANAVSALRGVDLVLAKGSVTAIMGPSGSGKSTLLHSAAGLDKPTSGSVHLGGTEISGLRASQLTAFRRDHVGFVFQAYNLLPALDVEENITLPLRLAGRRLDPRWLDSLLDAVGLADRRHRRPAELSGGQQQRVAIARALITRPYVVFGDEPTGALDSRSGKQVLDLLAHTAKELDQTVVVVTHDPVVASHADRVIFLADGAFAGHLDGGTPAQITDRMSALGEW</sequence>
<dbReference type="GO" id="GO:0005524">
    <property type="term" value="F:ATP binding"/>
    <property type="evidence" value="ECO:0007669"/>
    <property type="project" value="UniProtKB-KW"/>
</dbReference>
<dbReference type="RefSeq" id="WP_060927944.1">
    <property type="nucleotide sequence ID" value="NZ_FNSQ01000005.1"/>
</dbReference>